<feature type="transmembrane region" description="Helical" evidence="6">
    <location>
        <begin position="101"/>
        <end position="119"/>
    </location>
</feature>
<feature type="transmembrane region" description="Helical" evidence="6">
    <location>
        <begin position="34"/>
        <end position="53"/>
    </location>
</feature>
<evidence type="ECO:0000256" key="1">
    <source>
        <dbReference type="ARBA" id="ARBA00004141"/>
    </source>
</evidence>
<dbReference type="GO" id="GO:0071555">
    <property type="term" value="P:cell wall organization"/>
    <property type="evidence" value="ECO:0007669"/>
    <property type="project" value="TreeGrafter"/>
</dbReference>
<organism evidence="7">
    <name type="scientific">marine sediment metagenome</name>
    <dbReference type="NCBI Taxonomy" id="412755"/>
    <lineage>
        <taxon>unclassified sequences</taxon>
        <taxon>metagenomes</taxon>
        <taxon>ecological metagenomes</taxon>
    </lineage>
</organism>
<name>X0XNE7_9ZZZZ</name>
<dbReference type="Pfam" id="PF10555">
    <property type="entry name" value="MraY_sig1"/>
    <property type="match status" value="1"/>
</dbReference>
<dbReference type="PANTHER" id="PTHR22926:SF5">
    <property type="entry name" value="PHOSPHO-N-ACETYLMURAMOYL-PENTAPEPTIDE-TRANSFERASE HOMOLOG"/>
    <property type="match status" value="1"/>
</dbReference>
<dbReference type="PROSITE" id="PS01348">
    <property type="entry name" value="MRAY_2"/>
    <property type="match status" value="1"/>
</dbReference>
<dbReference type="PROSITE" id="PS01347">
    <property type="entry name" value="MRAY_1"/>
    <property type="match status" value="1"/>
</dbReference>
<feature type="non-terminal residue" evidence="7">
    <location>
        <position position="1"/>
    </location>
</feature>
<evidence type="ECO:0000256" key="6">
    <source>
        <dbReference type="SAM" id="Phobius"/>
    </source>
</evidence>
<keyword evidence="4 6" id="KW-1133">Transmembrane helix</keyword>
<sequence length="244" mass="26549">LPRVIRQLMRWKVGDRPEFDHAPLNELTRDKSNVPTMGGVLILLAIAVATLLFADLTNFYVRMGLVCLVWLGVLGGVDDWLKLTAERRSRSRDGLKSWEKLLFQIGLGVLLGAYIYSYGSNNFAVVTALGEPTRLPAYNILSVPFYKAGLSLGTLGFMVVTVLVMTGTSNAVNLTDGMDGLASGCVALCSLVFMLLTYVVGTEALAEKLLFPHVPKSVELVIFCGAISGSCLGFLWYNCHPARV</sequence>
<evidence type="ECO:0000256" key="5">
    <source>
        <dbReference type="ARBA" id="ARBA00023136"/>
    </source>
</evidence>
<dbReference type="AlphaFoldDB" id="X0XNE7"/>
<dbReference type="InterPro" id="IPR000715">
    <property type="entry name" value="Glycosyl_transferase_4"/>
</dbReference>
<feature type="transmembrane region" description="Helical" evidence="6">
    <location>
        <begin position="145"/>
        <end position="168"/>
    </location>
</feature>
<keyword evidence="5 6" id="KW-0472">Membrane</keyword>
<evidence type="ECO:0000313" key="7">
    <source>
        <dbReference type="EMBL" id="GAG36867.1"/>
    </source>
</evidence>
<protein>
    <recommendedName>
        <fullName evidence="8">Phospho-N-acetylmuramoyl-pentapeptide-transferase</fullName>
    </recommendedName>
</protein>
<dbReference type="PANTHER" id="PTHR22926">
    <property type="entry name" value="PHOSPHO-N-ACETYLMURAMOYL-PENTAPEPTIDE-TRANSFERASE"/>
    <property type="match status" value="1"/>
</dbReference>
<gene>
    <name evidence="7" type="ORF">S01H1_65411</name>
</gene>
<dbReference type="InterPro" id="IPR018480">
    <property type="entry name" value="PNAcMuramoyl-5peptid_Trfase_CS"/>
</dbReference>
<evidence type="ECO:0008006" key="8">
    <source>
        <dbReference type="Google" id="ProtNLM"/>
    </source>
</evidence>
<reference evidence="7" key="1">
    <citation type="journal article" date="2014" name="Front. Microbiol.">
        <title>High frequency of phylogenetically diverse reductive dehalogenase-homologous genes in deep subseafloor sedimentary metagenomes.</title>
        <authorList>
            <person name="Kawai M."/>
            <person name="Futagami T."/>
            <person name="Toyoda A."/>
            <person name="Takaki Y."/>
            <person name="Nishi S."/>
            <person name="Hori S."/>
            <person name="Arai W."/>
            <person name="Tsubouchi T."/>
            <person name="Morono Y."/>
            <person name="Uchiyama I."/>
            <person name="Ito T."/>
            <person name="Fujiyama A."/>
            <person name="Inagaki F."/>
            <person name="Takami H."/>
        </authorList>
    </citation>
    <scope>NUCLEOTIDE SEQUENCE</scope>
    <source>
        <strain evidence="7">Expedition CK06-06</strain>
    </source>
</reference>
<keyword evidence="2" id="KW-0808">Transferase</keyword>
<dbReference type="GO" id="GO:0044038">
    <property type="term" value="P:cell wall macromolecule biosynthetic process"/>
    <property type="evidence" value="ECO:0007669"/>
    <property type="project" value="TreeGrafter"/>
</dbReference>
<keyword evidence="3 6" id="KW-0812">Transmembrane</keyword>
<evidence type="ECO:0000256" key="4">
    <source>
        <dbReference type="ARBA" id="ARBA00022989"/>
    </source>
</evidence>
<dbReference type="EMBL" id="BARS01043180">
    <property type="protein sequence ID" value="GAG36867.1"/>
    <property type="molecule type" value="Genomic_DNA"/>
</dbReference>
<evidence type="ECO:0000256" key="2">
    <source>
        <dbReference type="ARBA" id="ARBA00022679"/>
    </source>
</evidence>
<feature type="transmembrane region" description="Helical" evidence="6">
    <location>
        <begin position="180"/>
        <end position="200"/>
    </location>
</feature>
<comment type="caution">
    <text evidence="7">The sequence shown here is derived from an EMBL/GenBank/DDBJ whole genome shotgun (WGS) entry which is preliminary data.</text>
</comment>
<dbReference type="GO" id="GO:0005886">
    <property type="term" value="C:plasma membrane"/>
    <property type="evidence" value="ECO:0007669"/>
    <property type="project" value="TreeGrafter"/>
</dbReference>
<feature type="transmembrane region" description="Helical" evidence="6">
    <location>
        <begin position="220"/>
        <end position="239"/>
    </location>
</feature>
<evidence type="ECO:0000256" key="3">
    <source>
        <dbReference type="ARBA" id="ARBA00022692"/>
    </source>
</evidence>
<feature type="transmembrane region" description="Helical" evidence="6">
    <location>
        <begin position="59"/>
        <end position="81"/>
    </location>
</feature>
<proteinExistence type="predicted"/>
<accession>X0XNE7</accession>
<dbReference type="GO" id="GO:0016780">
    <property type="term" value="F:phosphotransferase activity, for other substituted phosphate groups"/>
    <property type="evidence" value="ECO:0007669"/>
    <property type="project" value="InterPro"/>
</dbReference>
<dbReference type="Pfam" id="PF00953">
    <property type="entry name" value="Glycos_transf_4"/>
    <property type="match status" value="1"/>
</dbReference>
<comment type="subcellular location">
    <subcellularLocation>
        <location evidence="1">Membrane</location>
        <topology evidence="1">Multi-pass membrane protein</topology>
    </subcellularLocation>
</comment>